<dbReference type="EMBL" id="VOXD01000004">
    <property type="protein sequence ID" value="TXF90913.1"/>
    <property type="molecule type" value="Genomic_DNA"/>
</dbReference>
<evidence type="ECO:0000256" key="1">
    <source>
        <dbReference type="SAM" id="Phobius"/>
    </source>
</evidence>
<organism evidence="2 3">
    <name type="scientific">Neolewinella aurantiaca</name>
    <dbReference type="NCBI Taxonomy" id="2602767"/>
    <lineage>
        <taxon>Bacteria</taxon>
        <taxon>Pseudomonadati</taxon>
        <taxon>Bacteroidota</taxon>
        <taxon>Saprospiria</taxon>
        <taxon>Saprospirales</taxon>
        <taxon>Lewinellaceae</taxon>
        <taxon>Neolewinella</taxon>
    </lineage>
</organism>
<dbReference type="AlphaFoldDB" id="A0A5C7FID5"/>
<accession>A0A5C7FID5</accession>
<feature type="transmembrane region" description="Helical" evidence="1">
    <location>
        <begin position="120"/>
        <end position="138"/>
    </location>
</feature>
<proteinExistence type="predicted"/>
<reference evidence="2 3" key="1">
    <citation type="submission" date="2019-08" db="EMBL/GenBank/DDBJ databases">
        <title>Lewinella sp. strain SSH13 Genome sequencing and assembly.</title>
        <authorList>
            <person name="Kim I."/>
        </authorList>
    </citation>
    <scope>NUCLEOTIDE SEQUENCE [LARGE SCALE GENOMIC DNA]</scope>
    <source>
        <strain evidence="2 3">SSH13</strain>
    </source>
</reference>
<name>A0A5C7FID5_9BACT</name>
<dbReference type="RefSeq" id="WP_147929371.1">
    <property type="nucleotide sequence ID" value="NZ_VOXD01000004.1"/>
</dbReference>
<keyword evidence="3" id="KW-1185">Reference proteome</keyword>
<dbReference type="Proteomes" id="UP000321907">
    <property type="component" value="Unassembled WGS sequence"/>
</dbReference>
<sequence>MSPEDRLLATLREKIEAQLGWGHGKQWTNNDFQELSDRINEATSVALSPSTLKRVWGRVAYTSQPSTTTLDALAAFAGFEHWRAFRAAAPAAPVSAAPQAAAKAEIPDARPATGWKRYRWPAGLMMLAVLALLIYQLFAPAPAPAKTLASPINPDDYHLSFRPVTSGVPNSVIFNYTADKAPADSVFLQQSWDRRRREKLDRNANTHTSIYYLPGYFNAKLVVNDQVVKERELYLRSDGWVAAVKVDPVPVYLPLNEVQRDGRLAITEAQLTGLGLNLQPEPPTTVLSNVGQTEGVWSNDFTFQTRLRHDYAKGAAACQHARVILLLKNSAIIIPLSAPGCVADLSLFAGGQSLEGRNTDLSAFGVVGDSWIDLACTGKEGLLTFSINGRQVLQLESKETPREMVGIRYEFTGMGSVDEVRIGNREGEVWVEEF</sequence>
<keyword evidence="1" id="KW-0812">Transmembrane</keyword>
<gene>
    <name evidence="2" type="ORF">FUA23_03695</name>
</gene>
<keyword evidence="1" id="KW-1133">Transmembrane helix</keyword>
<comment type="caution">
    <text evidence="2">The sequence shown here is derived from an EMBL/GenBank/DDBJ whole genome shotgun (WGS) entry which is preliminary data.</text>
</comment>
<dbReference type="OrthoDB" id="639802at2"/>
<protein>
    <submittedName>
        <fullName evidence="2">Uncharacterized protein</fullName>
    </submittedName>
</protein>
<evidence type="ECO:0000313" key="2">
    <source>
        <dbReference type="EMBL" id="TXF90913.1"/>
    </source>
</evidence>
<keyword evidence="1" id="KW-0472">Membrane</keyword>
<evidence type="ECO:0000313" key="3">
    <source>
        <dbReference type="Proteomes" id="UP000321907"/>
    </source>
</evidence>